<keyword evidence="3" id="KW-1185">Reference proteome</keyword>
<organism evidence="2 3">
    <name type="scientific">Fibrella forsythiae</name>
    <dbReference type="NCBI Taxonomy" id="2817061"/>
    <lineage>
        <taxon>Bacteria</taxon>
        <taxon>Pseudomonadati</taxon>
        <taxon>Bacteroidota</taxon>
        <taxon>Cytophagia</taxon>
        <taxon>Cytophagales</taxon>
        <taxon>Spirosomataceae</taxon>
        <taxon>Fibrella</taxon>
    </lineage>
</organism>
<dbReference type="Pfam" id="PF19573">
    <property type="entry name" value="DUF6089"/>
    <property type="match status" value="1"/>
</dbReference>
<protein>
    <recommendedName>
        <fullName evidence="1">DUF6089 domain-containing protein</fullName>
    </recommendedName>
</protein>
<proteinExistence type="predicted"/>
<evidence type="ECO:0000259" key="1">
    <source>
        <dbReference type="Pfam" id="PF19573"/>
    </source>
</evidence>
<reference evidence="2 3" key="1">
    <citation type="submission" date="2021-03" db="EMBL/GenBank/DDBJ databases">
        <title>Fibrella sp. HMF5405 genome sequencing and assembly.</title>
        <authorList>
            <person name="Kang H."/>
            <person name="Kim H."/>
            <person name="Bae S."/>
            <person name="Joh K."/>
        </authorList>
    </citation>
    <scope>NUCLEOTIDE SEQUENCE [LARGE SCALE GENOMIC DNA]</scope>
    <source>
        <strain evidence="2 3">HMF5405</strain>
    </source>
</reference>
<dbReference type="RefSeq" id="WP_207327026.1">
    <property type="nucleotide sequence ID" value="NZ_JAFMYW010000001.1"/>
</dbReference>
<accession>A0ABS3JAU1</accession>
<sequence length="338" mass="37173">MTYRPIFTLGILSALLVGGSRHEGYAQSRSNPQFLPYSKVGFGLGTSTYFGDLAGYSRPLKSLFTLPRWNVGVMYGRQFTPRIGVRASFTWARITGDDYTYSKSDPLTYSPQFVRNLHFRNDLKEFALIGTYDFIPGGRTPRDRPKLTPYALLGVALVAHNPKALTGRAAEGQPDSTQRWVALQPLGTEGQGQPGYAKPYSLVTISVPIGIGVRYKLSEYLDLAAEIRMTPTFSDYLDDVGGNYPNPADLATPLARAFSNRGFTIDANGNATIKELYAARTGESRQAGLNQLTAAGINPDEFLQRGGGSRIPLKDSYLLTSFQIHYIIPAKIKCPPIR</sequence>
<feature type="domain" description="DUF6089" evidence="1">
    <location>
        <begin position="39"/>
        <end position="163"/>
    </location>
</feature>
<gene>
    <name evidence="2" type="ORF">J2I46_00820</name>
</gene>
<dbReference type="Gene3D" id="2.40.160.20">
    <property type="match status" value="1"/>
</dbReference>
<dbReference type="SUPFAM" id="SSF56925">
    <property type="entry name" value="OMPA-like"/>
    <property type="match status" value="1"/>
</dbReference>
<comment type="caution">
    <text evidence="2">The sequence shown here is derived from an EMBL/GenBank/DDBJ whole genome shotgun (WGS) entry which is preliminary data.</text>
</comment>
<name>A0ABS3JAU1_9BACT</name>
<dbReference type="InterPro" id="IPR045743">
    <property type="entry name" value="DUF6089"/>
</dbReference>
<dbReference type="Proteomes" id="UP000664628">
    <property type="component" value="Unassembled WGS sequence"/>
</dbReference>
<evidence type="ECO:0000313" key="3">
    <source>
        <dbReference type="Proteomes" id="UP000664628"/>
    </source>
</evidence>
<dbReference type="EMBL" id="JAFMYW010000001">
    <property type="protein sequence ID" value="MBO0947105.1"/>
    <property type="molecule type" value="Genomic_DNA"/>
</dbReference>
<evidence type="ECO:0000313" key="2">
    <source>
        <dbReference type="EMBL" id="MBO0947105.1"/>
    </source>
</evidence>
<dbReference type="InterPro" id="IPR011250">
    <property type="entry name" value="OMP/PagP_B-barrel"/>
</dbReference>